<evidence type="ECO:0000313" key="1">
    <source>
        <dbReference type="EMBL" id="GAH01856.1"/>
    </source>
</evidence>
<name>X1C170_9ZZZZ</name>
<protein>
    <submittedName>
        <fullName evidence="1">Uncharacterized protein</fullName>
    </submittedName>
</protein>
<reference evidence="1" key="1">
    <citation type="journal article" date="2014" name="Front. Microbiol.">
        <title>High frequency of phylogenetically diverse reductive dehalogenase-homologous genes in deep subseafloor sedimentary metagenomes.</title>
        <authorList>
            <person name="Kawai M."/>
            <person name="Futagami T."/>
            <person name="Toyoda A."/>
            <person name="Takaki Y."/>
            <person name="Nishi S."/>
            <person name="Hori S."/>
            <person name="Arai W."/>
            <person name="Tsubouchi T."/>
            <person name="Morono Y."/>
            <person name="Uchiyama I."/>
            <person name="Ito T."/>
            <person name="Fujiyama A."/>
            <person name="Inagaki F."/>
            <person name="Takami H."/>
        </authorList>
    </citation>
    <scope>NUCLEOTIDE SEQUENCE</scope>
    <source>
        <strain evidence="1">Expedition CK06-06</strain>
    </source>
</reference>
<proteinExistence type="predicted"/>
<sequence>GMTFEKDVEKDYLIQLFGELHKEASEKVIEQ</sequence>
<organism evidence="1">
    <name type="scientific">marine sediment metagenome</name>
    <dbReference type="NCBI Taxonomy" id="412755"/>
    <lineage>
        <taxon>unclassified sequences</taxon>
        <taxon>metagenomes</taxon>
        <taxon>ecological metagenomes</taxon>
    </lineage>
</organism>
<gene>
    <name evidence="1" type="ORF">S01H4_51733</name>
</gene>
<feature type="non-terminal residue" evidence="1">
    <location>
        <position position="1"/>
    </location>
</feature>
<dbReference type="EMBL" id="BART01029491">
    <property type="protein sequence ID" value="GAH01856.1"/>
    <property type="molecule type" value="Genomic_DNA"/>
</dbReference>
<accession>X1C170</accession>
<comment type="caution">
    <text evidence="1">The sequence shown here is derived from an EMBL/GenBank/DDBJ whole genome shotgun (WGS) entry which is preliminary data.</text>
</comment>
<dbReference type="AlphaFoldDB" id="X1C170"/>